<dbReference type="EMBL" id="CAWUPB010000175">
    <property type="protein sequence ID" value="CAK7323865.1"/>
    <property type="molecule type" value="Genomic_DNA"/>
</dbReference>
<protein>
    <submittedName>
        <fullName evidence="2">Uncharacterized protein</fullName>
    </submittedName>
</protein>
<dbReference type="Proteomes" id="UP001314170">
    <property type="component" value="Unassembled WGS sequence"/>
</dbReference>
<reference evidence="2 3" key="1">
    <citation type="submission" date="2024-01" db="EMBL/GenBank/DDBJ databases">
        <authorList>
            <person name="Waweru B."/>
        </authorList>
    </citation>
    <scope>NUCLEOTIDE SEQUENCE [LARGE SCALE GENOMIC DNA]</scope>
</reference>
<feature type="compositionally biased region" description="Polar residues" evidence="1">
    <location>
        <begin position="214"/>
        <end position="225"/>
    </location>
</feature>
<gene>
    <name evidence="2" type="ORF">DCAF_LOCUS1495</name>
</gene>
<keyword evidence="3" id="KW-1185">Reference proteome</keyword>
<evidence type="ECO:0000313" key="3">
    <source>
        <dbReference type="Proteomes" id="UP001314170"/>
    </source>
</evidence>
<name>A0AAV1QSU0_9ROSI</name>
<evidence type="ECO:0000256" key="1">
    <source>
        <dbReference type="SAM" id="MobiDB-lite"/>
    </source>
</evidence>
<evidence type="ECO:0000313" key="2">
    <source>
        <dbReference type="EMBL" id="CAK7323865.1"/>
    </source>
</evidence>
<proteinExistence type="predicted"/>
<accession>A0AAV1QSU0</accession>
<organism evidence="2 3">
    <name type="scientific">Dovyalis caffra</name>
    <dbReference type="NCBI Taxonomy" id="77055"/>
    <lineage>
        <taxon>Eukaryota</taxon>
        <taxon>Viridiplantae</taxon>
        <taxon>Streptophyta</taxon>
        <taxon>Embryophyta</taxon>
        <taxon>Tracheophyta</taxon>
        <taxon>Spermatophyta</taxon>
        <taxon>Magnoliopsida</taxon>
        <taxon>eudicotyledons</taxon>
        <taxon>Gunneridae</taxon>
        <taxon>Pentapetalae</taxon>
        <taxon>rosids</taxon>
        <taxon>fabids</taxon>
        <taxon>Malpighiales</taxon>
        <taxon>Salicaceae</taxon>
        <taxon>Flacourtieae</taxon>
        <taxon>Dovyalis</taxon>
    </lineage>
</organism>
<feature type="region of interest" description="Disordered" evidence="1">
    <location>
        <begin position="195"/>
        <end position="228"/>
    </location>
</feature>
<dbReference type="AlphaFoldDB" id="A0AAV1QSU0"/>
<feature type="region of interest" description="Disordered" evidence="1">
    <location>
        <begin position="1"/>
        <end position="26"/>
    </location>
</feature>
<sequence length="252" mass="28159">MEPPTLRNKMGKGKSALPPSEKQMGDTPGVINFRMLGVDHAFSLTEFNLTCGFITLEFAHSVEYEEALCDFPDDFDPATSCPSLSSDDRPYHASTSRSTYLRSPDLRIKINLAAWLGRQFLFMAKKKRGHLCLGSIITFIAIKLGVLDMNKTNMQIACEMEPLDFDCLHRMGVVSKDKEGHYRIAPPGLGLAPRIIRSKRSRPTTTESDEEAAPSNTSISLTQLKEQQDRMEKNLMAYFAHVGFSPPYPPPT</sequence>
<comment type="caution">
    <text evidence="2">The sequence shown here is derived from an EMBL/GenBank/DDBJ whole genome shotgun (WGS) entry which is preliminary data.</text>
</comment>